<dbReference type="EMBL" id="CP068393">
    <property type="protein sequence ID" value="QUC67578.1"/>
    <property type="molecule type" value="Genomic_DNA"/>
</dbReference>
<dbReference type="Proteomes" id="UP000682782">
    <property type="component" value="Chromosome"/>
</dbReference>
<keyword evidence="2" id="KW-1185">Reference proteome</keyword>
<evidence type="ECO:0000313" key="1">
    <source>
        <dbReference type="EMBL" id="QUC67578.1"/>
    </source>
</evidence>
<organism evidence="1 2">
    <name type="scientific">Aristaeella hokkaidonensis</name>
    <dbReference type="NCBI Taxonomy" id="3046382"/>
    <lineage>
        <taxon>Bacteria</taxon>
        <taxon>Bacillati</taxon>
        <taxon>Bacillota</taxon>
        <taxon>Clostridia</taxon>
        <taxon>Eubacteriales</taxon>
        <taxon>Aristaeellaceae</taxon>
        <taxon>Aristaeella</taxon>
    </lineage>
</organism>
<keyword evidence="1" id="KW-0560">Oxidoreductase</keyword>
<accession>A0AC61N8I3</accession>
<dbReference type="EC" id="1.3.1.98" evidence="1"/>
<evidence type="ECO:0000313" key="2">
    <source>
        <dbReference type="Proteomes" id="UP000682782"/>
    </source>
</evidence>
<protein>
    <submittedName>
        <fullName evidence="1">UDP-N-acetylmuramate dehydrogenase</fullName>
        <ecNumber evidence="1">1.3.1.98</ecNumber>
    </submittedName>
</protein>
<gene>
    <name evidence="1" type="primary">murB</name>
    <name evidence="1" type="ORF">JYE49_02430</name>
</gene>
<reference evidence="1" key="1">
    <citation type="submission" date="2021-01" db="EMBL/GenBank/DDBJ databases">
        <title>Complete genome sequence of Clostridiales bacterium R-7.</title>
        <authorList>
            <person name="Mahoney-Kurpe S.C."/>
            <person name="Palevich N."/>
            <person name="Koike S."/>
            <person name="Moon C.D."/>
            <person name="Attwood G.T."/>
        </authorList>
    </citation>
    <scope>NUCLEOTIDE SEQUENCE</scope>
    <source>
        <strain evidence="1">R-7</strain>
    </source>
</reference>
<sequence>MFEKFNALVNEPMSAHTTLKLGGPADYMVFPHDEEEIAALFAEACANNVPVTVIGHGSNLLVRDGGIRGLVICIGKNMRQITREGNIIRAQAGAMLGTVAMEAAEAGLRGLEFASGIPGTVGGGVTMNAGAYCGEIVQVVKEVHGIYPDGRKICLSREEMDFGYRHSVVMEKGFIVTEAVFELEPGDPAVIRARMSELNAKRAEKQPLDLPSAGSTFKRPEGYYASALIDQCGLKGYSIGGARVSEKHAGFLVNTGKSSKDFLNLMQKVQDIVEERAGVRLEPEIRIIGTDL</sequence>
<name>A0AC61N8I3_9FIRM</name>
<proteinExistence type="predicted"/>